<dbReference type="AlphaFoldDB" id="A0A8J6HW46"/>
<organism evidence="4 5">
    <name type="scientific">Capillibacterium thermochitinicola</name>
    <dbReference type="NCBI Taxonomy" id="2699427"/>
    <lineage>
        <taxon>Bacteria</taxon>
        <taxon>Bacillati</taxon>
        <taxon>Bacillota</taxon>
        <taxon>Capillibacterium</taxon>
    </lineage>
</organism>
<gene>
    <name evidence="4" type="primary">pseG</name>
    <name evidence="4" type="ORF">G5B42_01945</name>
</gene>
<dbReference type="Gene3D" id="3.40.50.11190">
    <property type="match status" value="1"/>
</dbReference>
<feature type="binding site" evidence="2">
    <location>
        <position position="211"/>
    </location>
    <ligand>
        <name>substrate</name>
    </ligand>
</feature>
<sequence>MKVFIRTDASAQIGTGHVMRCLTLAGDLRQFGLEVSFISRVLPGDLCDYVESKGFTVYRLNDEINLTGDYWAWLGENWRADATKTREIILNQAGVQSDIGNDGVSRQASCLDEGLINQSSKIAAQVFSDPGLKPGPNINLVVDSYAIDYKWEQFLRPYVNRIMVIDDLANRPHDCDLLLDQNYFRGMVHRYNGLVPSTCRKLFGPEYALLRPEFHQAKKTLRKRDGKIRRILIFFGGSDPTNETKKALEAIKLLNRPEIAVDVVVGATNPHKEEIKKICSEMPKTNYHCQVENMAELMAAADLAIGAGGTTTWERLYLELPTIVIAVAENQVETLETLGEAGMVWYLGKNNEIPLKSLANRLKTLFSDLMQKG</sequence>
<evidence type="ECO:0000256" key="1">
    <source>
        <dbReference type="PIRSR" id="PIRSR620023-1"/>
    </source>
</evidence>
<evidence type="ECO:0000259" key="3">
    <source>
        <dbReference type="Pfam" id="PF04101"/>
    </source>
</evidence>
<comment type="caution">
    <text evidence="4">The sequence shown here is derived from an EMBL/GenBank/DDBJ whole genome shotgun (WGS) entry which is preliminary data.</text>
</comment>
<dbReference type="NCBIfam" id="TIGR03590">
    <property type="entry name" value="PseG"/>
    <property type="match status" value="1"/>
</dbReference>
<dbReference type="Pfam" id="PF04101">
    <property type="entry name" value="Glyco_tran_28_C"/>
    <property type="match status" value="1"/>
</dbReference>
<evidence type="ECO:0000256" key="2">
    <source>
        <dbReference type="PIRSR" id="PIRSR620023-2"/>
    </source>
</evidence>
<dbReference type="RefSeq" id="WP_181338765.1">
    <property type="nucleotide sequence ID" value="NZ_JAAKDE010000003.1"/>
</dbReference>
<proteinExistence type="predicted"/>
<accession>A0A8J6HW46</accession>
<reference evidence="4" key="1">
    <citation type="submission" date="2020-06" db="EMBL/GenBank/DDBJ databases">
        <title>Novel chitinolytic bacterium.</title>
        <authorList>
            <person name="Ungkulpasvich U."/>
            <person name="Kosugi A."/>
            <person name="Uke A."/>
        </authorList>
    </citation>
    <scope>NUCLEOTIDE SEQUENCE</scope>
    <source>
        <strain evidence="4">UUS1-1</strain>
    </source>
</reference>
<dbReference type="PANTHER" id="PTHR21015">
    <property type="entry name" value="UDP-N-ACETYLGLUCOSAMINE--N-ACETYLMURAMYL-(PENTAPEPTIDE) PYROPHOSPHORYL-UNDECAPRENOL N-ACETYLGLUCOSAMINE TRANSFERASE 1"/>
    <property type="match status" value="1"/>
</dbReference>
<feature type="binding site" evidence="2">
    <location>
        <position position="314"/>
    </location>
    <ligand>
        <name>substrate</name>
    </ligand>
</feature>
<dbReference type="Proteomes" id="UP000657177">
    <property type="component" value="Unassembled WGS sequence"/>
</dbReference>
<feature type="active site" description="Proton acceptor" evidence="1">
    <location>
        <position position="17"/>
    </location>
</feature>
<dbReference type="PANTHER" id="PTHR21015:SF22">
    <property type="entry name" value="GLYCOSYLTRANSFERASE"/>
    <property type="match status" value="1"/>
</dbReference>
<dbReference type="EMBL" id="JAAKDE010000003">
    <property type="protein sequence ID" value="MBA2132312.1"/>
    <property type="molecule type" value="Genomic_DNA"/>
</dbReference>
<dbReference type="GO" id="GO:0016758">
    <property type="term" value="F:hexosyltransferase activity"/>
    <property type="evidence" value="ECO:0007669"/>
    <property type="project" value="InterPro"/>
</dbReference>
<evidence type="ECO:0000313" key="5">
    <source>
        <dbReference type="Proteomes" id="UP000657177"/>
    </source>
</evidence>
<evidence type="ECO:0000313" key="4">
    <source>
        <dbReference type="EMBL" id="MBA2132312.1"/>
    </source>
</evidence>
<name>A0A8J6HW46_9FIRM</name>
<keyword evidence="5" id="KW-1185">Reference proteome</keyword>
<dbReference type="InterPro" id="IPR020023">
    <property type="entry name" value="PseG"/>
</dbReference>
<protein>
    <submittedName>
        <fullName evidence="4">UDP-2,4-diacetamido-2,4, 6-trideoxy-beta-L-altropyranose hydrolase</fullName>
        <ecNumber evidence="4">3.6.1.57</ecNumber>
    </submittedName>
</protein>
<dbReference type="SUPFAM" id="SSF53756">
    <property type="entry name" value="UDP-Glycosyltransferase/glycogen phosphorylase"/>
    <property type="match status" value="1"/>
</dbReference>
<dbReference type="EC" id="3.6.1.57" evidence="4"/>
<dbReference type="InterPro" id="IPR007235">
    <property type="entry name" value="Glyco_trans_28_C"/>
</dbReference>
<feature type="domain" description="Glycosyl transferase family 28 C-terminal" evidence="3">
    <location>
        <begin position="232"/>
        <end position="368"/>
    </location>
</feature>
<dbReference type="GO" id="GO:0016787">
    <property type="term" value="F:hydrolase activity"/>
    <property type="evidence" value="ECO:0007669"/>
    <property type="project" value="UniProtKB-KW"/>
</dbReference>
<dbReference type="Gene3D" id="3.40.50.2000">
    <property type="entry name" value="Glycogen Phosphorylase B"/>
    <property type="match status" value="1"/>
</dbReference>
<keyword evidence="4" id="KW-0378">Hydrolase</keyword>